<proteinExistence type="predicted"/>
<gene>
    <name evidence="1" type="ORF">Vadar_022242</name>
</gene>
<name>A0ACB7ZM44_9ERIC</name>
<reference evidence="1 2" key="1">
    <citation type="journal article" date="2021" name="Hortic Res">
        <title>High-quality reference genome and annotation aids understanding of berry development for evergreen blueberry (Vaccinium darrowii).</title>
        <authorList>
            <person name="Yu J."/>
            <person name="Hulse-Kemp A.M."/>
            <person name="Babiker E."/>
            <person name="Staton M."/>
        </authorList>
    </citation>
    <scope>NUCLEOTIDE SEQUENCE [LARGE SCALE GENOMIC DNA]</scope>
    <source>
        <strain evidence="2">cv. NJ 8807/NJ 8810</strain>
        <tissue evidence="1">Young leaf</tissue>
    </source>
</reference>
<comment type="caution">
    <text evidence="1">The sequence shown here is derived from an EMBL/GenBank/DDBJ whole genome shotgun (WGS) entry which is preliminary data.</text>
</comment>
<protein>
    <submittedName>
        <fullName evidence="1">Uncharacterized protein</fullName>
    </submittedName>
</protein>
<dbReference type="EMBL" id="CM037159">
    <property type="protein sequence ID" value="KAH7866579.1"/>
    <property type="molecule type" value="Genomic_DNA"/>
</dbReference>
<evidence type="ECO:0000313" key="1">
    <source>
        <dbReference type="EMBL" id="KAH7866579.1"/>
    </source>
</evidence>
<dbReference type="Proteomes" id="UP000828048">
    <property type="component" value="Chromosome 9"/>
</dbReference>
<keyword evidence="2" id="KW-1185">Reference proteome</keyword>
<accession>A0ACB7ZM44</accession>
<sequence>MKYINSFLLSFFLLFYKTNAFNITHLLGQYPDFSTFNNYLTQTQLSAAINGRQTITVLAVDNAGISPLSGKPTDVLKKIMSVHVVLDYYDVSKLQKLPNKTSLLTTLFQSSGQAIGQQGFLNVTDLSTGSVVLSSAVKGSTLGANLVKSVAAEPYNISVLQISTVIIPTGIDGSTANSSTNSIAKSPQISPGPGPGSGDSTARPPTTSPEKSPPTAAPQPSEAAPSPDASADSPKADGPTAGDVPVGSPQPYVADVPTAEAPAEDPKSAGVVLRLSVFVVTVVVLSVFCI</sequence>
<organism evidence="1 2">
    <name type="scientific">Vaccinium darrowii</name>
    <dbReference type="NCBI Taxonomy" id="229202"/>
    <lineage>
        <taxon>Eukaryota</taxon>
        <taxon>Viridiplantae</taxon>
        <taxon>Streptophyta</taxon>
        <taxon>Embryophyta</taxon>
        <taxon>Tracheophyta</taxon>
        <taxon>Spermatophyta</taxon>
        <taxon>Magnoliopsida</taxon>
        <taxon>eudicotyledons</taxon>
        <taxon>Gunneridae</taxon>
        <taxon>Pentapetalae</taxon>
        <taxon>asterids</taxon>
        <taxon>Ericales</taxon>
        <taxon>Ericaceae</taxon>
        <taxon>Vaccinioideae</taxon>
        <taxon>Vaccinieae</taxon>
        <taxon>Vaccinium</taxon>
    </lineage>
</organism>
<evidence type="ECO:0000313" key="2">
    <source>
        <dbReference type="Proteomes" id="UP000828048"/>
    </source>
</evidence>